<dbReference type="Gene3D" id="1.20.1560.10">
    <property type="entry name" value="ABC transporter type 1, transmembrane domain"/>
    <property type="match status" value="2"/>
</dbReference>
<dbReference type="CDD" id="cd18578">
    <property type="entry name" value="ABC_6TM_Pgp_ABCB1_D2_like"/>
    <property type="match status" value="1"/>
</dbReference>
<protein>
    <submittedName>
        <fullName evidence="13">ABC transporter, putative</fullName>
    </submittedName>
</protein>
<name>A0A0S4IRS2_BODSA</name>
<dbReference type="OMA" id="QDYWLRW"/>
<evidence type="ECO:0000256" key="4">
    <source>
        <dbReference type="ARBA" id="ARBA00022692"/>
    </source>
</evidence>
<dbReference type="PANTHER" id="PTHR43394">
    <property type="entry name" value="ATP-DEPENDENT PERMEASE MDL1, MITOCHONDRIAL"/>
    <property type="match status" value="1"/>
</dbReference>
<comment type="similarity">
    <text evidence="2">Belongs to the ABC transporter superfamily. ABCB family. Multidrug resistance exporter (TC 3.A.1.201) subfamily.</text>
</comment>
<keyword evidence="4 10" id="KW-0812">Transmembrane</keyword>
<dbReference type="SUPFAM" id="SSF52540">
    <property type="entry name" value="P-loop containing nucleoside triphosphate hydrolases"/>
    <property type="match status" value="2"/>
</dbReference>
<evidence type="ECO:0000256" key="7">
    <source>
        <dbReference type="ARBA" id="ARBA00022989"/>
    </source>
</evidence>
<gene>
    <name evidence="13" type="ORF">BSAL_00445</name>
</gene>
<feature type="domain" description="ABC transmembrane type-1" evidence="12">
    <location>
        <begin position="690"/>
        <end position="977"/>
    </location>
</feature>
<feature type="transmembrane region" description="Helical" evidence="10">
    <location>
        <begin position="686"/>
        <end position="713"/>
    </location>
</feature>
<dbReference type="FunFam" id="3.40.50.300:FF:000836">
    <property type="entry name" value="ABC transporter B family member 25"/>
    <property type="match status" value="2"/>
</dbReference>
<dbReference type="InterPro" id="IPR011527">
    <property type="entry name" value="ABC1_TM_dom"/>
</dbReference>
<evidence type="ECO:0000256" key="8">
    <source>
        <dbReference type="ARBA" id="ARBA00023136"/>
    </source>
</evidence>
<feature type="transmembrane region" description="Helical" evidence="10">
    <location>
        <begin position="54"/>
        <end position="78"/>
    </location>
</feature>
<dbReference type="OrthoDB" id="6500128at2759"/>
<dbReference type="SMART" id="SM00382">
    <property type="entry name" value="AAA"/>
    <property type="match status" value="2"/>
</dbReference>
<dbReference type="InterPro" id="IPR003593">
    <property type="entry name" value="AAA+_ATPase"/>
</dbReference>
<reference evidence="14" key="1">
    <citation type="submission" date="2015-09" db="EMBL/GenBank/DDBJ databases">
        <authorList>
            <consortium name="Pathogen Informatics"/>
        </authorList>
    </citation>
    <scope>NUCLEOTIDE SEQUENCE [LARGE SCALE GENOMIC DNA]</scope>
    <source>
        <strain evidence="14">Lake Konstanz</strain>
    </source>
</reference>
<dbReference type="GO" id="GO:0005524">
    <property type="term" value="F:ATP binding"/>
    <property type="evidence" value="ECO:0007669"/>
    <property type="project" value="UniProtKB-KW"/>
</dbReference>
<dbReference type="InterPro" id="IPR003439">
    <property type="entry name" value="ABC_transporter-like_ATP-bd"/>
</dbReference>
<dbReference type="InterPro" id="IPR036640">
    <property type="entry name" value="ABC1_TM_sf"/>
</dbReference>
<organism evidence="13 14">
    <name type="scientific">Bodo saltans</name>
    <name type="common">Flagellated protozoan</name>
    <dbReference type="NCBI Taxonomy" id="75058"/>
    <lineage>
        <taxon>Eukaryota</taxon>
        <taxon>Discoba</taxon>
        <taxon>Euglenozoa</taxon>
        <taxon>Kinetoplastea</taxon>
        <taxon>Metakinetoplastina</taxon>
        <taxon>Eubodonida</taxon>
        <taxon>Bodonidae</taxon>
        <taxon>Bodo</taxon>
    </lineage>
</organism>
<feature type="transmembrane region" description="Helical" evidence="10">
    <location>
        <begin position="733"/>
        <end position="757"/>
    </location>
</feature>
<dbReference type="InterPro" id="IPR039421">
    <property type="entry name" value="Type_1_exporter"/>
</dbReference>
<dbReference type="PROSITE" id="PS00211">
    <property type="entry name" value="ABC_TRANSPORTER_1"/>
    <property type="match status" value="2"/>
</dbReference>
<keyword evidence="14" id="KW-1185">Reference proteome</keyword>
<keyword evidence="8 10" id="KW-0472">Membrane</keyword>
<dbReference type="CDD" id="cd03249">
    <property type="entry name" value="ABC_MTABC3_MDL1_MDL2"/>
    <property type="match status" value="1"/>
</dbReference>
<evidence type="ECO:0000256" key="3">
    <source>
        <dbReference type="ARBA" id="ARBA00022448"/>
    </source>
</evidence>
<sequence>MASVELDDNTKKHEPVSPSATATTEVAADSEVKKEVAMVPAGEVFRYADRTDKIFMGIGSFTAFCAGAGMPAFSFVFGKMINRLLETGADVESAMANASLIMTIVGVVVYVLQGSFVTLYLIAAHRQIARIKALYFAAILRQDMAWHDEHKPGELTARMTGDTRVLQNGINDKFANGIMQFGMFIFGFGFGFYYSWELTLLMTGTLPLIAGVGGVMANVMTSMTEQSRAHFAKAGAVATEVLENVRTVQTFGREDHETARFTVAVLDAQAAGIKKEAVSNLSIGATYCIMFCTYTIAFWFSAYLVEWGRNDVGEITATFFSVLMGSFGIGLVFPSITAFTEARAAANKIYEVIERVPEIDIQADGKDVNTLNTAIDFKNVRFSYPTRRDQVLFTDLSIQIPRGKKVAFSGASGCGKSSIIGLLQRYYDPVEGSVEIDGVNMRELRLASWRNLIGIVSQEPSLFSGSMADNVRIGKADATDEEVIHACRLANIHETIMNLPDQYNTSVGAVGSQLSGGQKQRLAIARAIIKKPTLLILDEATSALDRKSEVEVQAALDGLLADASHQMTVVVIAHRLATIRNVDCIYYIDYDAVNGSRITESGTFDELMALKGHFASMAIKQGAHRATDSAASPSPQAAASPSKKGHGEGTQKKEESAIPLDKLLEHEVNNAEVSSMRVMEMNKENMWAVALGLIGSLISGGIYPVYAFVFGRMLNILGKYATDFPKLHEQTRIFAPLFIALGVAAFVGWGFQAFYGYAGEKLTTKIRTALFRNILRQDMSFFDTPGRDAGALSGLLSGDSEAVHQLWGPSIGFKVQLLCNITVGLIIAFVHVWKLAFVTLSTMPIMILTGAVQQMLLVGFGHQGEGETTEDSVVIESLTNVRTVVSFNLGDERSKLYARTVADELPRNIKKSLAIGIVYGFTQFSFYGVFGLAFWYGGKLVARGEADFAGVIITTMAVMMGAMGAGEAGGFAAKLNDAQISSKRVFAVIDRKPSIDPYDHGDENIGDGCGIEFDEVKFIYPARPKQVVLKSLSAEFRNNTFNGLMGQTGCGKSTAIQMLARFYNPTEGEIRVNGKHMVDIDLQTWRKNISIVLQEPNLFSGSIRENIRYSLEGATDEEVERAARLASIHDDIVKMPNGYDTDVGYKGRALSGGQKQRVAIARGLLRKPKLLLLDEATSALDNATENKVQEGIETAFREHPMTVVSIAHRLTTIRHANKILLLDEGEILEEGNHDELMALNGEYKTRWELFAAASQ</sequence>
<feature type="transmembrane region" description="Helical" evidence="10">
    <location>
        <begin position="913"/>
        <end position="936"/>
    </location>
</feature>
<dbReference type="EMBL" id="CYKH01000241">
    <property type="protein sequence ID" value="CUF11185.1"/>
    <property type="molecule type" value="Genomic_DNA"/>
</dbReference>
<dbReference type="GO" id="GO:0015421">
    <property type="term" value="F:ABC-type oligopeptide transporter activity"/>
    <property type="evidence" value="ECO:0007669"/>
    <property type="project" value="TreeGrafter"/>
</dbReference>
<dbReference type="PROSITE" id="PS50929">
    <property type="entry name" value="ABC_TM1F"/>
    <property type="match status" value="2"/>
</dbReference>
<feature type="transmembrane region" description="Helical" evidence="10">
    <location>
        <begin position="284"/>
        <end position="305"/>
    </location>
</feature>
<dbReference type="InterPro" id="IPR027417">
    <property type="entry name" value="P-loop_NTPase"/>
</dbReference>
<dbReference type="AlphaFoldDB" id="A0A0S4IRS2"/>
<evidence type="ECO:0000256" key="1">
    <source>
        <dbReference type="ARBA" id="ARBA00004141"/>
    </source>
</evidence>
<dbReference type="GO" id="GO:0090374">
    <property type="term" value="P:oligopeptide export from mitochondrion"/>
    <property type="evidence" value="ECO:0007669"/>
    <property type="project" value="TreeGrafter"/>
</dbReference>
<feature type="region of interest" description="Disordered" evidence="9">
    <location>
        <begin position="625"/>
        <end position="656"/>
    </location>
</feature>
<accession>A0A0S4IRS2</accession>
<feature type="compositionally biased region" description="Basic and acidic residues" evidence="9">
    <location>
        <begin position="645"/>
        <end position="656"/>
    </location>
</feature>
<dbReference type="VEuPathDB" id="TriTrypDB:BSAL_00445"/>
<keyword evidence="6" id="KW-0067">ATP-binding</keyword>
<keyword evidence="5" id="KW-0547">Nucleotide-binding</keyword>
<dbReference type="Gene3D" id="3.40.50.300">
    <property type="entry name" value="P-loop containing nucleotide triphosphate hydrolases"/>
    <property type="match status" value="2"/>
</dbReference>
<evidence type="ECO:0000259" key="11">
    <source>
        <dbReference type="PROSITE" id="PS50893"/>
    </source>
</evidence>
<dbReference type="GO" id="GO:0016887">
    <property type="term" value="F:ATP hydrolysis activity"/>
    <property type="evidence" value="ECO:0007669"/>
    <property type="project" value="InterPro"/>
</dbReference>
<dbReference type="GO" id="GO:0005743">
    <property type="term" value="C:mitochondrial inner membrane"/>
    <property type="evidence" value="ECO:0007669"/>
    <property type="project" value="TreeGrafter"/>
</dbReference>
<evidence type="ECO:0000256" key="6">
    <source>
        <dbReference type="ARBA" id="ARBA00022840"/>
    </source>
</evidence>
<feature type="domain" description="ABC transporter" evidence="11">
    <location>
        <begin position="1011"/>
        <end position="1249"/>
    </location>
</feature>
<keyword evidence="3" id="KW-0813">Transport</keyword>
<evidence type="ECO:0000259" key="12">
    <source>
        <dbReference type="PROSITE" id="PS50929"/>
    </source>
</evidence>
<evidence type="ECO:0000256" key="2">
    <source>
        <dbReference type="ARBA" id="ARBA00007577"/>
    </source>
</evidence>
<feature type="domain" description="ABC transmembrane type-1" evidence="12">
    <location>
        <begin position="58"/>
        <end position="341"/>
    </location>
</feature>
<evidence type="ECO:0000313" key="13">
    <source>
        <dbReference type="EMBL" id="CUF11185.1"/>
    </source>
</evidence>
<feature type="compositionally biased region" description="Low complexity" evidence="9">
    <location>
        <begin position="629"/>
        <end position="642"/>
    </location>
</feature>
<dbReference type="Pfam" id="PF00005">
    <property type="entry name" value="ABC_tran"/>
    <property type="match status" value="2"/>
</dbReference>
<feature type="transmembrane region" description="Helical" evidence="10">
    <location>
        <begin position="98"/>
        <end position="122"/>
    </location>
</feature>
<dbReference type="PROSITE" id="PS50893">
    <property type="entry name" value="ABC_TRANSPORTER_2"/>
    <property type="match status" value="2"/>
</dbReference>
<comment type="subcellular location">
    <subcellularLocation>
        <location evidence="1">Membrane</location>
        <topology evidence="1">Multi-pass membrane protein</topology>
    </subcellularLocation>
</comment>
<evidence type="ECO:0000256" key="9">
    <source>
        <dbReference type="SAM" id="MobiDB-lite"/>
    </source>
</evidence>
<dbReference type="CDD" id="cd18577">
    <property type="entry name" value="ABC_6TM_Pgp_ABCB1_D1_like"/>
    <property type="match status" value="1"/>
</dbReference>
<keyword evidence="7 10" id="KW-1133">Transmembrane helix</keyword>
<feature type="domain" description="ABC transporter" evidence="11">
    <location>
        <begin position="375"/>
        <end position="620"/>
    </location>
</feature>
<feature type="region of interest" description="Disordered" evidence="9">
    <location>
        <begin position="1"/>
        <end position="24"/>
    </location>
</feature>
<feature type="transmembrane region" description="Helical" evidence="10">
    <location>
        <begin position="174"/>
        <end position="194"/>
    </location>
</feature>
<feature type="transmembrane region" description="Helical" evidence="10">
    <location>
        <begin position="317"/>
        <end position="339"/>
    </location>
</feature>
<evidence type="ECO:0000313" key="14">
    <source>
        <dbReference type="Proteomes" id="UP000051952"/>
    </source>
</evidence>
<evidence type="ECO:0000256" key="5">
    <source>
        <dbReference type="ARBA" id="ARBA00022741"/>
    </source>
</evidence>
<dbReference type="SUPFAM" id="SSF90123">
    <property type="entry name" value="ABC transporter transmembrane region"/>
    <property type="match status" value="2"/>
</dbReference>
<dbReference type="Proteomes" id="UP000051952">
    <property type="component" value="Unassembled WGS sequence"/>
</dbReference>
<dbReference type="PANTHER" id="PTHR43394:SF27">
    <property type="entry name" value="ATP-DEPENDENT TRANSLOCASE ABCB1-LIKE"/>
    <property type="match status" value="1"/>
</dbReference>
<proteinExistence type="inferred from homology"/>
<feature type="transmembrane region" description="Helical" evidence="10">
    <location>
        <begin position="200"/>
        <end position="220"/>
    </location>
</feature>
<dbReference type="Pfam" id="PF00664">
    <property type="entry name" value="ABC_membrane"/>
    <property type="match status" value="2"/>
</dbReference>
<evidence type="ECO:0000256" key="10">
    <source>
        <dbReference type="SAM" id="Phobius"/>
    </source>
</evidence>
<feature type="transmembrane region" description="Helical" evidence="10">
    <location>
        <begin position="948"/>
        <end position="973"/>
    </location>
</feature>
<dbReference type="InterPro" id="IPR017871">
    <property type="entry name" value="ABC_transporter-like_CS"/>
</dbReference>